<keyword evidence="1" id="KW-0732">Signal</keyword>
<dbReference type="PANTHER" id="PTHR47495">
    <property type="entry name" value="ALDEHYDE DEHYDROGENASE"/>
    <property type="match status" value="1"/>
</dbReference>
<evidence type="ECO:0000259" key="2">
    <source>
        <dbReference type="SMART" id="SM01008"/>
    </source>
</evidence>
<feature type="domain" description="Aldehyde oxidase/xanthine dehydrogenase a/b hammerhead" evidence="2">
    <location>
        <begin position="196"/>
        <end position="283"/>
    </location>
</feature>
<dbReference type="Proteomes" id="UP000598820">
    <property type="component" value="Unassembled WGS sequence"/>
</dbReference>
<feature type="signal peptide" evidence="1">
    <location>
        <begin position="1"/>
        <end position="25"/>
    </location>
</feature>
<comment type="caution">
    <text evidence="3">The sequence shown here is derived from an EMBL/GenBank/DDBJ whole genome shotgun (WGS) entry which is preliminary data.</text>
</comment>
<dbReference type="SUPFAM" id="SSF56003">
    <property type="entry name" value="Molybdenum cofactor-binding domain"/>
    <property type="match status" value="1"/>
</dbReference>
<reference evidence="3" key="1">
    <citation type="submission" date="2020-09" db="EMBL/GenBank/DDBJ databases">
        <authorList>
            <person name="Kim M.K."/>
        </authorList>
    </citation>
    <scope>NUCLEOTIDE SEQUENCE</scope>
    <source>
        <strain evidence="3">BT702</strain>
    </source>
</reference>
<evidence type="ECO:0000256" key="1">
    <source>
        <dbReference type="SAM" id="SignalP"/>
    </source>
</evidence>
<gene>
    <name evidence="3" type="ORF">IC229_31670</name>
</gene>
<dbReference type="Gene3D" id="3.90.1170.50">
    <property type="entry name" value="Aldehyde oxidase/xanthine dehydrogenase, a/b hammerhead"/>
    <property type="match status" value="1"/>
</dbReference>
<keyword evidence="4" id="KW-1185">Reference proteome</keyword>
<dbReference type="RefSeq" id="WP_190892445.1">
    <property type="nucleotide sequence ID" value="NZ_JACWZY010000048.1"/>
</dbReference>
<evidence type="ECO:0000313" key="3">
    <source>
        <dbReference type="EMBL" id="MBD2705223.1"/>
    </source>
</evidence>
<dbReference type="Gene3D" id="3.30.365.10">
    <property type="entry name" value="Aldehyde oxidase/xanthine dehydrogenase, molybdopterin binding domain"/>
    <property type="match status" value="1"/>
</dbReference>
<dbReference type="AlphaFoldDB" id="A0A927AVJ9"/>
<dbReference type="InterPro" id="IPR000674">
    <property type="entry name" value="Ald_Oxase/Xan_DH_a/b"/>
</dbReference>
<accession>A0A927AVJ9</accession>
<feature type="chain" id="PRO_5037778821" evidence="1">
    <location>
        <begin position="26"/>
        <end position="296"/>
    </location>
</feature>
<dbReference type="EMBL" id="JACWZY010000048">
    <property type="protein sequence ID" value="MBD2705223.1"/>
    <property type="molecule type" value="Genomic_DNA"/>
</dbReference>
<dbReference type="InterPro" id="IPR046867">
    <property type="entry name" value="AldOxase/xan_DH_MoCoBD2"/>
</dbReference>
<protein>
    <submittedName>
        <fullName evidence="3">Xanthine dehydrogenase family protein molybdopterin-binding subunit</fullName>
    </submittedName>
</protein>
<dbReference type="Pfam" id="PF20256">
    <property type="entry name" value="MoCoBD_2"/>
    <property type="match status" value="1"/>
</dbReference>
<dbReference type="InterPro" id="IPR052516">
    <property type="entry name" value="N-heterocyclic_Hydroxylase"/>
</dbReference>
<dbReference type="InterPro" id="IPR037165">
    <property type="entry name" value="AldOxase/xan_DH_Mopterin-bd_sf"/>
</dbReference>
<name>A0A927AVJ9_9BACT</name>
<organism evidence="3 4">
    <name type="scientific">Spirosoma profusum</name>
    <dbReference type="NCBI Taxonomy" id="2771354"/>
    <lineage>
        <taxon>Bacteria</taxon>
        <taxon>Pseudomonadati</taxon>
        <taxon>Bacteroidota</taxon>
        <taxon>Cytophagia</taxon>
        <taxon>Cytophagales</taxon>
        <taxon>Cytophagaceae</taxon>
        <taxon>Spirosoma</taxon>
    </lineage>
</organism>
<dbReference type="PANTHER" id="PTHR47495:SF2">
    <property type="entry name" value="ALDEHYDE DEHYDROGENASE"/>
    <property type="match status" value="1"/>
</dbReference>
<sequence>MKRRFFLQTSLTASGALLLGFRVQAGQPTSVPANLVELNGFIKITPDNHITIMASRPEIGQGIKTSVPMLIAEELNVDWASVRVEQGDFDPKYGDQFTGGSDAIRSNYLDLRRVGAAAREMLQIAAATQWQVSEADCYSEKGYVIHRPDKRKLAYGELAQAAAKLPVPKDPVLKDPSAFTIIGTRVPETDTRAIVTGQPLFGLDVRLPGMLFACIAKPPRFGANVLSVDDTLAKAIPGVKHIVTLQPNPTPGMGIGGVAVVATSTWAAMKGRNALKISWDERNVVGESTDELRQQF</sequence>
<proteinExistence type="predicted"/>
<dbReference type="SMART" id="SM01008">
    <property type="entry name" value="Ald_Xan_dh_C"/>
    <property type="match status" value="1"/>
</dbReference>
<dbReference type="GO" id="GO:0016491">
    <property type="term" value="F:oxidoreductase activity"/>
    <property type="evidence" value="ECO:0007669"/>
    <property type="project" value="InterPro"/>
</dbReference>
<evidence type="ECO:0000313" key="4">
    <source>
        <dbReference type="Proteomes" id="UP000598820"/>
    </source>
</evidence>